<feature type="signal peptide" evidence="2">
    <location>
        <begin position="1"/>
        <end position="24"/>
    </location>
</feature>
<reference evidence="3 4" key="1">
    <citation type="journal article" date="2021" name="Sci. Rep.">
        <title>The genome of the diatom Chaetoceros tenuissimus carries an ancient integrated fragment of an extant virus.</title>
        <authorList>
            <person name="Hongo Y."/>
            <person name="Kimura K."/>
            <person name="Takaki Y."/>
            <person name="Yoshida Y."/>
            <person name="Baba S."/>
            <person name="Kobayashi G."/>
            <person name="Nagasaki K."/>
            <person name="Hano T."/>
            <person name="Tomaru Y."/>
        </authorList>
    </citation>
    <scope>NUCLEOTIDE SEQUENCE [LARGE SCALE GENOMIC DNA]</scope>
    <source>
        <strain evidence="3 4">NIES-3715</strain>
    </source>
</reference>
<dbReference type="Proteomes" id="UP001054902">
    <property type="component" value="Unassembled WGS sequence"/>
</dbReference>
<dbReference type="AlphaFoldDB" id="A0AAD3CIQ1"/>
<evidence type="ECO:0000256" key="2">
    <source>
        <dbReference type="SAM" id="SignalP"/>
    </source>
</evidence>
<evidence type="ECO:0000313" key="3">
    <source>
        <dbReference type="EMBL" id="GFH45360.1"/>
    </source>
</evidence>
<evidence type="ECO:0000256" key="1">
    <source>
        <dbReference type="SAM" id="MobiDB-lite"/>
    </source>
</evidence>
<feature type="region of interest" description="Disordered" evidence="1">
    <location>
        <begin position="66"/>
        <end position="120"/>
    </location>
</feature>
<keyword evidence="4" id="KW-1185">Reference proteome</keyword>
<comment type="caution">
    <text evidence="3">The sequence shown here is derived from an EMBL/GenBank/DDBJ whole genome shotgun (WGS) entry which is preliminary data.</text>
</comment>
<dbReference type="InterPro" id="IPR029044">
    <property type="entry name" value="Nucleotide-diphossugar_trans"/>
</dbReference>
<keyword evidence="2" id="KW-0732">Signal</keyword>
<organism evidence="3 4">
    <name type="scientific">Chaetoceros tenuissimus</name>
    <dbReference type="NCBI Taxonomy" id="426638"/>
    <lineage>
        <taxon>Eukaryota</taxon>
        <taxon>Sar</taxon>
        <taxon>Stramenopiles</taxon>
        <taxon>Ochrophyta</taxon>
        <taxon>Bacillariophyta</taxon>
        <taxon>Coscinodiscophyceae</taxon>
        <taxon>Chaetocerotophycidae</taxon>
        <taxon>Chaetocerotales</taxon>
        <taxon>Chaetocerotaceae</taxon>
        <taxon>Chaetoceros</taxon>
    </lineage>
</organism>
<name>A0AAD3CIQ1_9STRA</name>
<feature type="chain" id="PRO_5042257609" evidence="2">
    <location>
        <begin position="25"/>
        <end position="470"/>
    </location>
</feature>
<feature type="compositionally biased region" description="Low complexity" evidence="1">
    <location>
        <begin position="108"/>
        <end position="120"/>
    </location>
</feature>
<dbReference type="Gene3D" id="3.90.550.10">
    <property type="entry name" value="Spore Coat Polysaccharide Biosynthesis Protein SpsA, Chain A"/>
    <property type="match status" value="1"/>
</dbReference>
<evidence type="ECO:0000313" key="4">
    <source>
        <dbReference type="Proteomes" id="UP001054902"/>
    </source>
</evidence>
<protein>
    <submittedName>
        <fullName evidence="3">Uncharacterized protein</fullName>
    </submittedName>
</protein>
<sequence>MTQHAFRSNRICFLIALFFCFLQAFFIASKGLSTSWIHDLDAFQLKTNVDDDYVKSDAYKVGKGVEKNTKKDEDDDSKDEGNQNVESTLEAIASNSTKTTNKEEKEATNASNNNTESLLNSTNSQEDVNIYDKVVIVTKVLWPKDLGLLQRMLCYLSFFYNDKRRYDIVVFTTLPWTENQVQKLQKTVYPAKLVVAMDSPPIEEVTAKMTPEELKFINERCNVKSNETLSWWHHCRDPFAKGMGANNLGYCWQAEFRTYHIWTHEALKDYKYMIWMDSDTRVANMWDGDNDPMKHMIEKDLNLLYSGFPYGRLRERRDVLKQKMMKVYNKTLCDVAMNKDPNSPYKGRLEPYFCEDIPKPLMIAGASHITNLDHYRKPMHQQFLWELVSDYKFSRVFDDQLAVTIPAVIEDDGKAYHQISIGLQLRIGHHGMFDSSSATKKIFKRNKRDFFMELIPKYPGLEDRCRNYAF</sequence>
<gene>
    <name evidence="3" type="ORF">CTEN210_01834</name>
</gene>
<accession>A0AAD3CIQ1</accession>
<proteinExistence type="predicted"/>
<dbReference type="EMBL" id="BLLK01000020">
    <property type="protein sequence ID" value="GFH45360.1"/>
    <property type="molecule type" value="Genomic_DNA"/>
</dbReference>